<keyword evidence="1" id="KW-0812">Transmembrane</keyword>
<comment type="caution">
    <text evidence="2">The sequence shown here is derived from an EMBL/GenBank/DDBJ whole genome shotgun (WGS) entry which is preliminary data.</text>
</comment>
<gene>
    <name evidence="2" type="ORF">UX80_C0021G0014</name>
</gene>
<feature type="transmembrane region" description="Helical" evidence="1">
    <location>
        <begin position="82"/>
        <end position="101"/>
    </location>
</feature>
<evidence type="ECO:0000313" key="3">
    <source>
        <dbReference type="Proteomes" id="UP000034307"/>
    </source>
</evidence>
<dbReference type="AlphaFoldDB" id="A0A0G1RIX9"/>
<name>A0A0G1RIX9_9BACT</name>
<dbReference type="EMBL" id="LCNO01000021">
    <property type="protein sequence ID" value="KKU57264.1"/>
    <property type="molecule type" value="Genomic_DNA"/>
</dbReference>
<feature type="transmembrane region" description="Helical" evidence="1">
    <location>
        <begin position="12"/>
        <end position="31"/>
    </location>
</feature>
<accession>A0A0G1RIX9</accession>
<reference evidence="2 3" key="1">
    <citation type="journal article" date="2015" name="Nature">
        <title>rRNA introns, odd ribosomes, and small enigmatic genomes across a large radiation of phyla.</title>
        <authorList>
            <person name="Brown C.T."/>
            <person name="Hug L.A."/>
            <person name="Thomas B.C."/>
            <person name="Sharon I."/>
            <person name="Castelle C.J."/>
            <person name="Singh A."/>
            <person name="Wilkins M.J."/>
            <person name="Williams K.H."/>
            <person name="Banfield J.F."/>
        </authorList>
    </citation>
    <scope>NUCLEOTIDE SEQUENCE [LARGE SCALE GENOMIC DNA]</scope>
</reference>
<evidence type="ECO:0000313" key="2">
    <source>
        <dbReference type="EMBL" id="KKU57264.1"/>
    </source>
</evidence>
<feature type="transmembrane region" description="Helical" evidence="1">
    <location>
        <begin position="51"/>
        <end position="70"/>
    </location>
</feature>
<protein>
    <submittedName>
        <fullName evidence="2">Uncharacterized protein</fullName>
    </submittedName>
</protein>
<organism evidence="2 3">
    <name type="scientific">Candidatus Amesbacteria bacterium GW2011_GWA2_47_11b</name>
    <dbReference type="NCBI Taxonomy" id="1618358"/>
    <lineage>
        <taxon>Bacteria</taxon>
        <taxon>Candidatus Amesiibacteriota</taxon>
    </lineage>
</organism>
<dbReference type="Proteomes" id="UP000034307">
    <property type="component" value="Unassembled WGS sequence"/>
</dbReference>
<evidence type="ECO:0000256" key="1">
    <source>
        <dbReference type="SAM" id="Phobius"/>
    </source>
</evidence>
<keyword evidence="1" id="KW-1133">Transmembrane helix</keyword>
<keyword evidence="1" id="KW-0472">Membrane</keyword>
<dbReference type="STRING" id="1618358.UX80_C0021G0014"/>
<proteinExistence type="predicted"/>
<sequence length="108" mass="11338">MSELGPTTPKDIACCLILPFAAIGATLFPFGPSLCTLIGNLRTHAFTPLEVIGFSAIDLAKAALLTQPLLALIAKEPANWPVLSYAILTALELGVMLHATLQDSFSSS</sequence>